<keyword evidence="3" id="KW-0285">Flavoprotein</keyword>
<dbReference type="InterPro" id="IPR016169">
    <property type="entry name" value="FAD-bd_PCMH_sub2"/>
</dbReference>
<sequence length="463" mass="49483">MDANRTALDTAADLPLEDLSTRLSGDVVTPTDLAYDDARRVWNGMVNAYPTAIAYCHSVGDVVASVSFARDHGLDVSVRSGGHSVSGASVVSGSLVVDCSQMEWVRIDPDERTARVGPGATWGTVDRAAQSFGLATPGGVYTETGVAGLTLGGGTGYLSPKHGFAADNLRSIDVVTADGERVTADADGREDLLWAARGGGTVGVVTAFEFELHPLDHDVAYFESWLPLDEATPSLRTYRDFQRTAPDEACVFPYFGSVPATAAFPADRHGDDALVLAGAYTGVPENAREVCDPFVAHEAAFASTFDAMSYLDLQSMMDDDFPDGRRYYWKSVPLATLDDGTLEALSEAAERAASTLSTIVLWPMHGAVERIDTETSPVVGRDAVAVANVEAAWDDPLATTENVEWVRETCRRLRGDGAVSGTLPNFAGGTEPDAEDVYAENAARLRAVRERYDPTGIFTHERA</sequence>
<evidence type="ECO:0000256" key="3">
    <source>
        <dbReference type="ARBA" id="ARBA00022630"/>
    </source>
</evidence>
<dbReference type="Pfam" id="PF08031">
    <property type="entry name" value="BBE"/>
    <property type="match status" value="1"/>
</dbReference>
<evidence type="ECO:0000256" key="5">
    <source>
        <dbReference type="ARBA" id="ARBA00023002"/>
    </source>
</evidence>
<dbReference type="GO" id="GO:0016491">
    <property type="term" value="F:oxidoreductase activity"/>
    <property type="evidence" value="ECO:0007669"/>
    <property type="project" value="UniProtKB-KW"/>
</dbReference>
<evidence type="ECO:0000256" key="2">
    <source>
        <dbReference type="ARBA" id="ARBA00005466"/>
    </source>
</evidence>
<dbReference type="Pfam" id="PF01565">
    <property type="entry name" value="FAD_binding_4"/>
    <property type="match status" value="1"/>
</dbReference>
<dbReference type="Gene3D" id="3.30.43.10">
    <property type="entry name" value="Uridine Diphospho-n-acetylenolpyruvylglucosamine Reductase, domain 2"/>
    <property type="match status" value="1"/>
</dbReference>
<gene>
    <name evidence="7" type="ORF">SAMN04487946_11831</name>
</gene>
<evidence type="ECO:0000313" key="8">
    <source>
        <dbReference type="Proteomes" id="UP000199170"/>
    </source>
</evidence>
<dbReference type="STRING" id="660517.SAMN04487946_11831"/>
<keyword evidence="5" id="KW-0560">Oxidoreductase</keyword>
<evidence type="ECO:0000259" key="6">
    <source>
        <dbReference type="PROSITE" id="PS51387"/>
    </source>
</evidence>
<name>A0A1H3KAR5_9EURY</name>
<dbReference type="SUPFAM" id="SSF56176">
    <property type="entry name" value="FAD-binding/transporter-associated domain-like"/>
    <property type="match status" value="1"/>
</dbReference>
<dbReference type="Gene3D" id="3.40.462.20">
    <property type="match status" value="1"/>
</dbReference>
<feature type="domain" description="FAD-binding PCMH-type" evidence="6">
    <location>
        <begin position="46"/>
        <end position="215"/>
    </location>
</feature>
<organism evidence="7 8">
    <name type="scientific">Halobellus clavatus</name>
    <dbReference type="NCBI Taxonomy" id="660517"/>
    <lineage>
        <taxon>Archaea</taxon>
        <taxon>Methanobacteriati</taxon>
        <taxon>Methanobacteriota</taxon>
        <taxon>Stenosarchaea group</taxon>
        <taxon>Halobacteria</taxon>
        <taxon>Halobacteriales</taxon>
        <taxon>Haloferacaceae</taxon>
        <taxon>Halobellus</taxon>
    </lineage>
</organism>
<dbReference type="InterPro" id="IPR016166">
    <property type="entry name" value="FAD-bd_PCMH"/>
</dbReference>
<dbReference type="InterPro" id="IPR006094">
    <property type="entry name" value="Oxid_FAD_bind_N"/>
</dbReference>
<dbReference type="PANTHER" id="PTHR42973:SF39">
    <property type="entry name" value="FAD-BINDING PCMH-TYPE DOMAIN-CONTAINING PROTEIN"/>
    <property type="match status" value="1"/>
</dbReference>
<dbReference type="Proteomes" id="UP000199170">
    <property type="component" value="Unassembled WGS sequence"/>
</dbReference>
<dbReference type="RefSeq" id="WP_089769542.1">
    <property type="nucleotide sequence ID" value="NZ_FNPB01000018.1"/>
</dbReference>
<dbReference type="EMBL" id="FNPB01000018">
    <property type="protein sequence ID" value="SDY49246.1"/>
    <property type="molecule type" value="Genomic_DNA"/>
</dbReference>
<dbReference type="InterPro" id="IPR016167">
    <property type="entry name" value="FAD-bd_PCMH_sub1"/>
</dbReference>
<dbReference type="AlphaFoldDB" id="A0A1H3KAR5"/>
<reference evidence="8" key="1">
    <citation type="submission" date="2016-10" db="EMBL/GenBank/DDBJ databases">
        <authorList>
            <person name="Varghese N."/>
            <person name="Submissions S."/>
        </authorList>
    </citation>
    <scope>NUCLEOTIDE SEQUENCE [LARGE SCALE GENOMIC DNA]</scope>
    <source>
        <strain evidence="8">CGMCC 1.10118</strain>
    </source>
</reference>
<protein>
    <submittedName>
        <fullName evidence="7">FAD/FMN-containing dehydrogenase</fullName>
    </submittedName>
</protein>
<evidence type="ECO:0000313" key="7">
    <source>
        <dbReference type="EMBL" id="SDY49246.1"/>
    </source>
</evidence>
<evidence type="ECO:0000256" key="4">
    <source>
        <dbReference type="ARBA" id="ARBA00022827"/>
    </source>
</evidence>
<keyword evidence="4" id="KW-0274">FAD</keyword>
<dbReference type="OrthoDB" id="213514at2157"/>
<dbReference type="InterPro" id="IPR050416">
    <property type="entry name" value="FAD-linked_Oxidoreductase"/>
</dbReference>
<comment type="similarity">
    <text evidence="2">Belongs to the oxygen-dependent FAD-linked oxidoreductase family.</text>
</comment>
<dbReference type="InterPro" id="IPR006093">
    <property type="entry name" value="Oxy_OxRdtase_FAD_BS"/>
</dbReference>
<dbReference type="PANTHER" id="PTHR42973">
    <property type="entry name" value="BINDING OXIDOREDUCTASE, PUTATIVE (AFU_ORTHOLOGUE AFUA_1G17690)-RELATED"/>
    <property type="match status" value="1"/>
</dbReference>
<dbReference type="InterPro" id="IPR036318">
    <property type="entry name" value="FAD-bd_PCMH-like_sf"/>
</dbReference>
<dbReference type="InterPro" id="IPR012951">
    <property type="entry name" value="BBE"/>
</dbReference>
<accession>A0A1H3KAR5</accession>
<dbReference type="PROSITE" id="PS00862">
    <property type="entry name" value="OX2_COVAL_FAD"/>
    <property type="match status" value="1"/>
</dbReference>
<dbReference type="PROSITE" id="PS51387">
    <property type="entry name" value="FAD_PCMH"/>
    <property type="match status" value="1"/>
</dbReference>
<dbReference type="Gene3D" id="3.30.465.10">
    <property type="match status" value="1"/>
</dbReference>
<proteinExistence type="inferred from homology"/>
<dbReference type="GO" id="GO:0071949">
    <property type="term" value="F:FAD binding"/>
    <property type="evidence" value="ECO:0007669"/>
    <property type="project" value="InterPro"/>
</dbReference>
<keyword evidence="8" id="KW-1185">Reference proteome</keyword>
<comment type="cofactor">
    <cofactor evidence="1">
        <name>FAD</name>
        <dbReference type="ChEBI" id="CHEBI:57692"/>
    </cofactor>
</comment>
<evidence type="ECO:0000256" key="1">
    <source>
        <dbReference type="ARBA" id="ARBA00001974"/>
    </source>
</evidence>